<comment type="caution">
    <text evidence="2">The sequence shown here is derived from an EMBL/GenBank/DDBJ whole genome shotgun (WGS) entry which is preliminary data.</text>
</comment>
<accession>A0A9P5NRY9</accession>
<keyword evidence="1" id="KW-0812">Transmembrane</keyword>
<proteinExistence type="predicted"/>
<evidence type="ECO:0000313" key="3">
    <source>
        <dbReference type="EMBL" id="KAF8906978.1"/>
    </source>
</evidence>
<sequence>MAQSKSFLFLPYVLFFSFARNLTIARYLSQWGSSTFSLGAERPVSLCAPLLSGPGLGLGASVYCSDRYGPQVSKSTFFLFLVSNCNYVLGYQSYFLCLINSMLRFARASFISILISPRYKKLTSEVAC</sequence>
<evidence type="ECO:0000313" key="2">
    <source>
        <dbReference type="EMBL" id="KAF8906971.1"/>
    </source>
</evidence>
<evidence type="ECO:0000313" key="4">
    <source>
        <dbReference type="Proteomes" id="UP000724874"/>
    </source>
</evidence>
<dbReference type="AlphaFoldDB" id="A0A9P5NRY9"/>
<dbReference type="Proteomes" id="UP000724874">
    <property type="component" value="Unassembled WGS sequence"/>
</dbReference>
<feature type="transmembrane region" description="Helical" evidence="1">
    <location>
        <begin position="77"/>
        <end position="99"/>
    </location>
</feature>
<protein>
    <submittedName>
        <fullName evidence="2">Uncharacterized protein</fullName>
    </submittedName>
</protein>
<name>A0A9P5NRY9_GYMJU</name>
<keyword evidence="4" id="KW-1185">Reference proteome</keyword>
<keyword evidence="1" id="KW-0472">Membrane</keyword>
<dbReference type="EMBL" id="JADNYJ010000016">
    <property type="protein sequence ID" value="KAF8906971.1"/>
    <property type="molecule type" value="Genomic_DNA"/>
</dbReference>
<evidence type="ECO:0000256" key="1">
    <source>
        <dbReference type="SAM" id="Phobius"/>
    </source>
</evidence>
<dbReference type="EMBL" id="JADNYJ010000016">
    <property type="protein sequence ID" value="KAF8906978.1"/>
    <property type="molecule type" value="Genomic_DNA"/>
</dbReference>
<reference evidence="2" key="1">
    <citation type="submission" date="2020-11" db="EMBL/GenBank/DDBJ databases">
        <authorList>
            <consortium name="DOE Joint Genome Institute"/>
            <person name="Ahrendt S."/>
            <person name="Riley R."/>
            <person name="Andreopoulos W."/>
            <person name="LaButti K."/>
            <person name="Pangilinan J."/>
            <person name="Ruiz-duenas F.J."/>
            <person name="Barrasa J.M."/>
            <person name="Sanchez-Garcia M."/>
            <person name="Camarero S."/>
            <person name="Miyauchi S."/>
            <person name="Serrano A."/>
            <person name="Linde D."/>
            <person name="Babiker R."/>
            <person name="Drula E."/>
            <person name="Ayuso-Fernandez I."/>
            <person name="Pacheco R."/>
            <person name="Padilla G."/>
            <person name="Ferreira P."/>
            <person name="Barriuso J."/>
            <person name="Kellner H."/>
            <person name="Castanera R."/>
            <person name="Alfaro M."/>
            <person name="Ramirez L."/>
            <person name="Pisabarro A.G."/>
            <person name="Kuo A."/>
            <person name="Tritt A."/>
            <person name="Lipzen A."/>
            <person name="He G."/>
            <person name="Yan M."/>
            <person name="Ng V."/>
            <person name="Cullen D."/>
            <person name="Martin F."/>
            <person name="Rosso M.-N."/>
            <person name="Henrissat B."/>
            <person name="Hibbett D."/>
            <person name="Martinez A.T."/>
            <person name="Grigoriev I.V."/>
        </authorList>
    </citation>
    <scope>NUCLEOTIDE SEQUENCE</scope>
    <source>
        <strain evidence="2">AH 44721</strain>
    </source>
</reference>
<organism evidence="2 4">
    <name type="scientific">Gymnopilus junonius</name>
    <name type="common">Spectacular rustgill mushroom</name>
    <name type="synonym">Gymnopilus spectabilis subsp. junonius</name>
    <dbReference type="NCBI Taxonomy" id="109634"/>
    <lineage>
        <taxon>Eukaryota</taxon>
        <taxon>Fungi</taxon>
        <taxon>Dikarya</taxon>
        <taxon>Basidiomycota</taxon>
        <taxon>Agaricomycotina</taxon>
        <taxon>Agaricomycetes</taxon>
        <taxon>Agaricomycetidae</taxon>
        <taxon>Agaricales</taxon>
        <taxon>Agaricineae</taxon>
        <taxon>Hymenogastraceae</taxon>
        <taxon>Gymnopilus</taxon>
    </lineage>
</organism>
<keyword evidence="1" id="KW-1133">Transmembrane helix</keyword>
<gene>
    <name evidence="2" type="ORF">CPB84DRAFT_1769091</name>
    <name evidence="3" type="ORF">CPB84DRAFT_1769111</name>
</gene>